<keyword evidence="5" id="KW-0732">Signal</keyword>
<feature type="binding site" description="axial binding residue" evidence="10">
    <location>
        <position position="71"/>
    </location>
    <ligand>
        <name>heme c</name>
        <dbReference type="ChEBI" id="CHEBI:61717"/>
        <label>1</label>
    </ligand>
    <ligandPart>
        <name>Fe</name>
        <dbReference type="ChEBI" id="CHEBI:18248"/>
    </ligandPart>
</feature>
<evidence type="ECO:0000259" key="12">
    <source>
        <dbReference type="PROSITE" id="PS51007"/>
    </source>
</evidence>
<feature type="binding site" description="axial binding residue" evidence="10">
    <location>
        <position position="221"/>
    </location>
    <ligand>
        <name>heme c</name>
        <dbReference type="ChEBI" id="CHEBI:61717"/>
        <label>2</label>
    </ligand>
    <ligandPart>
        <name>Fe</name>
        <dbReference type="ChEBI" id="CHEBI:18248"/>
    </ligandPart>
</feature>
<feature type="domain" description="Cytochrome c" evidence="12">
    <location>
        <begin position="338"/>
        <end position="425"/>
    </location>
</feature>
<organism evidence="13 14">
    <name type="scientific">Gluconobacter oxydans (strain 621H)</name>
    <name type="common">Gluconobacter suboxydans</name>
    <dbReference type="NCBI Taxonomy" id="290633"/>
    <lineage>
        <taxon>Bacteria</taxon>
        <taxon>Pseudomonadati</taxon>
        <taxon>Pseudomonadota</taxon>
        <taxon>Alphaproteobacteria</taxon>
        <taxon>Acetobacterales</taxon>
        <taxon>Acetobacteraceae</taxon>
        <taxon>Gluconobacter</taxon>
    </lineage>
</organism>
<gene>
    <name evidence="13" type="ordered locus">GOX0585</name>
</gene>
<dbReference type="HOGENOM" id="CLU_028594_0_1_5"/>
<evidence type="ECO:0000313" key="13">
    <source>
        <dbReference type="EMBL" id="AAW60363.1"/>
    </source>
</evidence>
<dbReference type="Pfam" id="PF13442">
    <property type="entry name" value="Cytochrome_CBB3"/>
    <property type="match status" value="1"/>
</dbReference>
<feature type="binding site" description="covalent" evidence="9">
    <location>
        <position position="220"/>
    </location>
    <ligand>
        <name>heme c</name>
        <dbReference type="ChEBI" id="CHEBI:61717"/>
        <label>2</label>
    </ligand>
</feature>
<feature type="region of interest" description="Disordered" evidence="11">
    <location>
        <begin position="431"/>
        <end position="468"/>
    </location>
</feature>
<comment type="cofactor">
    <cofactor evidence="9">
        <name>heme c</name>
        <dbReference type="ChEBI" id="CHEBI:61717"/>
    </cofactor>
    <text evidence="9">Binds 3 heme c groups covalently per subunit.</text>
</comment>
<dbReference type="PANTHER" id="PTHR35008">
    <property type="entry name" value="BLL4482 PROTEIN-RELATED"/>
    <property type="match status" value="1"/>
</dbReference>
<feature type="compositionally biased region" description="Basic residues" evidence="11">
    <location>
        <begin position="433"/>
        <end position="447"/>
    </location>
</feature>
<dbReference type="InterPro" id="IPR051459">
    <property type="entry name" value="Cytochrome_c-type_DH"/>
</dbReference>
<dbReference type="GO" id="GO:0005506">
    <property type="term" value="F:iron ion binding"/>
    <property type="evidence" value="ECO:0007669"/>
    <property type="project" value="InterPro"/>
</dbReference>
<dbReference type="Proteomes" id="UP000006375">
    <property type="component" value="Chromosome"/>
</dbReference>
<dbReference type="STRING" id="290633.GOX0585"/>
<protein>
    <submittedName>
        <fullName evidence="13">Cytochrome c subunit of aldehyde dehydrogenase</fullName>
    </submittedName>
</protein>
<name>Q5FTD3_GLUOX</name>
<evidence type="ECO:0000256" key="10">
    <source>
        <dbReference type="PIRSR" id="PIRSR000018-51"/>
    </source>
</evidence>
<dbReference type="GO" id="GO:0005886">
    <property type="term" value="C:plasma membrane"/>
    <property type="evidence" value="ECO:0007669"/>
    <property type="project" value="UniProtKB-SubCell"/>
</dbReference>
<comment type="subcellular location">
    <subcellularLocation>
        <location evidence="1">Cell membrane</location>
    </subcellularLocation>
</comment>
<dbReference type="GO" id="GO:0009055">
    <property type="term" value="F:electron transfer activity"/>
    <property type="evidence" value="ECO:0007669"/>
    <property type="project" value="InterPro"/>
</dbReference>
<feature type="binding site" description="covalent" evidence="9">
    <location>
        <position position="351"/>
    </location>
    <ligand>
        <name>heme c</name>
        <dbReference type="ChEBI" id="CHEBI:61717"/>
        <label>3</label>
    </ligand>
</feature>
<dbReference type="SUPFAM" id="SSF46626">
    <property type="entry name" value="Cytochrome c"/>
    <property type="match status" value="3"/>
</dbReference>
<evidence type="ECO:0000256" key="8">
    <source>
        <dbReference type="ARBA" id="ARBA00023136"/>
    </source>
</evidence>
<dbReference type="AlphaFoldDB" id="Q5FTD3"/>
<keyword evidence="2" id="KW-1003">Cell membrane</keyword>
<dbReference type="GO" id="GO:0016614">
    <property type="term" value="F:oxidoreductase activity, acting on CH-OH group of donors"/>
    <property type="evidence" value="ECO:0007669"/>
    <property type="project" value="InterPro"/>
</dbReference>
<feature type="binding site" description="axial binding residue" evidence="10">
    <location>
        <position position="355"/>
    </location>
    <ligand>
        <name>heme c</name>
        <dbReference type="ChEBI" id="CHEBI:61717"/>
        <label>3</label>
    </ligand>
    <ligandPart>
        <name>Fe</name>
        <dbReference type="ChEBI" id="CHEBI:18248"/>
    </ligandPart>
</feature>
<evidence type="ECO:0000256" key="9">
    <source>
        <dbReference type="PIRSR" id="PIRSR000018-50"/>
    </source>
</evidence>
<feature type="domain" description="Cytochrome c" evidence="12">
    <location>
        <begin position="53"/>
        <end position="159"/>
    </location>
</feature>
<feature type="binding site" description="covalent" evidence="9">
    <location>
        <position position="354"/>
    </location>
    <ligand>
        <name>heme c</name>
        <dbReference type="ChEBI" id="CHEBI:61717"/>
        <label>3</label>
    </ligand>
</feature>
<evidence type="ECO:0000313" key="14">
    <source>
        <dbReference type="Proteomes" id="UP000006375"/>
    </source>
</evidence>
<sequence length="468" mass="51702">MISNLPGQFKHAQTDSCRRHWPGAVGGIGFLAYAWYPAIAPIPRPAASSFSADAISRGEIVANGGYCAECHTRVDGKPGPELAGDFKMATPFGDIFSSNITPDEEWGIGNWSLAAFKRAMNKGIARDGSQLYPAFPFDHFTKVSDQDVSDLYAYLMTRPAVHLKPRDNTVPFPINIRLIGQGFWKLLFFTPGRYQNDPKHDAQWNRGAYLAEGNEHCGACHTPRNLLGAEKMSSVYDGAVIDGWIAPPLNDHNPTPVVWTEDELFQYLRFGVAPLHGSAAGPMSPVPHRFLSKIPEEDVHAIAHYYADVDKAAQRSSGDQAAITRAMQMSGRDLTGPQPLDEDARLYQGACGACHYNSGPNPVLGRPELALNNALWLDEPNNLYQVMLHGITAEEGQDHISMPSFYSGLSDHDMARIAAYLRRTRTTLPPGRIWRRRPRARAPRSKLRPSTLRTDPGRTGKTGHDHEI</sequence>
<feature type="domain" description="Cytochrome c" evidence="12">
    <location>
        <begin position="202"/>
        <end position="310"/>
    </location>
</feature>
<feature type="binding site" description="covalent" evidence="9">
    <location>
        <position position="70"/>
    </location>
    <ligand>
        <name>heme c</name>
        <dbReference type="ChEBI" id="CHEBI:61717"/>
        <label>1</label>
    </ligand>
</feature>
<dbReference type="InterPro" id="IPR009056">
    <property type="entry name" value="Cyt_c-like_dom"/>
</dbReference>
<dbReference type="InterPro" id="IPR014353">
    <property type="entry name" value="Membr-bd_ADH_cyt_c"/>
</dbReference>
<dbReference type="KEGG" id="gox:GOX0585"/>
<dbReference type="InterPro" id="IPR036909">
    <property type="entry name" value="Cyt_c-like_dom_sf"/>
</dbReference>
<dbReference type="EMBL" id="CP000009">
    <property type="protein sequence ID" value="AAW60363.1"/>
    <property type="molecule type" value="Genomic_DNA"/>
</dbReference>
<keyword evidence="6" id="KW-0677">Repeat</keyword>
<evidence type="ECO:0000256" key="1">
    <source>
        <dbReference type="ARBA" id="ARBA00004236"/>
    </source>
</evidence>
<accession>Q5FTD3</accession>
<dbReference type="PIRSF" id="PIRSF000018">
    <property type="entry name" value="Mb_ADH_cyt_c"/>
    <property type="match status" value="1"/>
</dbReference>
<keyword evidence="3 9" id="KW-0349">Heme</keyword>
<evidence type="ECO:0000256" key="5">
    <source>
        <dbReference type="ARBA" id="ARBA00022729"/>
    </source>
</evidence>
<dbReference type="PROSITE" id="PS51007">
    <property type="entry name" value="CYTC"/>
    <property type="match status" value="3"/>
</dbReference>
<evidence type="ECO:0000256" key="3">
    <source>
        <dbReference type="ARBA" id="ARBA00022617"/>
    </source>
</evidence>
<reference evidence="13 14" key="1">
    <citation type="journal article" date="2005" name="Nat. Biotechnol.">
        <title>Complete genome sequence of the acetic acid bacterium Gluconobacter oxydans.</title>
        <authorList>
            <person name="Prust C."/>
            <person name="Hoffmeister M."/>
            <person name="Liesegang H."/>
            <person name="Wiezer A."/>
            <person name="Fricke W.F."/>
            <person name="Ehrenreich A."/>
            <person name="Gottschalk G."/>
            <person name="Deppenmeier U."/>
        </authorList>
    </citation>
    <scope>NUCLEOTIDE SEQUENCE [LARGE SCALE GENOMIC DNA]</scope>
    <source>
        <strain evidence="13 14">621H</strain>
    </source>
</reference>
<dbReference type="eggNOG" id="COG2010">
    <property type="taxonomic scope" value="Bacteria"/>
</dbReference>
<evidence type="ECO:0000256" key="11">
    <source>
        <dbReference type="SAM" id="MobiDB-lite"/>
    </source>
</evidence>
<evidence type="ECO:0000256" key="4">
    <source>
        <dbReference type="ARBA" id="ARBA00022723"/>
    </source>
</evidence>
<evidence type="ECO:0000256" key="7">
    <source>
        <dbReference type="ARBA" id="ARBA00023004"/>
    </source>
</evidence>
<dbReference type="Gene3D" id="1.10.760.10">
    <property type="entry name" value="Cytochrome c-like domain"/>
    <property type="match status" value="2"/>
</dbReference>
<keyword evidence="4 10" id="KW-0479">Metal-binding</keyword>
<feature type="binding site" description="covalent" evidence="9">
    <location>
        <position position="67"/>
    </location>
    <ligand>
        <name>heme c</name>
        <dbReference type="ChEBI" id="CHEBI:61717"/>
        <label>1</label>
    </ligand>
</feature>
<keyword evidence="14" id="KW-1185">Reference proteome</keyword>
<evidence type="ECO:0000256" key="2">
    <source>
        <dbReference type="ARBA" id="ARBA00022475"/>
    </source>
</evidence>
<dbReference type="PANTHER" id="PTHR35008:SF8">
    <property type="entry name" value="ALCOHOL DEHYDROGENASE CYTOCHROME C SUBUNIT"/>
    <property type="match status" value="1"/>
</dbReference>
<feature type="binding site" description="covalent" evidence="9">
    <location>
        <position position="217"/>
    </location>
    <ligand>
        <name>heme c</name>
        <dbReference type="ChEBI" id="CHEBI:61717"/>
        <label>2</label>
    </ligand>
</feature>
<keyword evidence="7 10" id="KW-0408">Iron</keyword>
<keyword evidence="8" id="KW-0472">Membrane</keyword>
<feature type="compositionally biased region" description="Basic and acidic residues" evidence="11">
    <location>
        <begin position="455"/>
        <end position="468"/>
    </location>
</feature>
<proteinExistence type="predicted"/>
<dbReference type="Pfam" id="PF00034">
    <property type="entry name" value="Cytochrom_C"/>
    <property type="match status" value="1"/>
</dbReference>
<evidence type="ECO:0000256" key="6">
    <source>
        <dbReference type="ARBA" id="ARBA00022737"/>
    </source>
</evidence>
<dbReference type="GO" id="GO:0020037">
    <property type="term" value="F:heme binding"/>
    <property type="evidence" value="ECO:0007669"/>
    <property type="project" value="InterPro"/>
</dbReference>